<dbReference type="KEGG" id="rub:GBA63_01065"/>
<evidence type="ECO:0000259" key="6">
    <source>
        <dbReference type="Pfam" id="PF04234"/>
    </source>
</evidence>
<comment type="subcellular location">
    <subcellularLocation>
        <location evidence="1">Cell envelope</location>
    </subcellularLocation>
</comment>
<keyword evidence="4" id="KW-0186">Copper</keyword>
<evidence type="ECO:0000313" key="8">
    <source>
        <dbReference type="Proteomes" id="UP000501452"/>
    </source>
</evidence>
<reference evidence="7 8" key="1">
    <citation type="submission" date="2019-10" db="EMBL/GenBank/DDBJ databases">
        <title>Rubrobacter sp nov SCSIO 52090 isolated from a deep-sea sediment in the South China Sea.</title>
        <authorList>
            <person name="Chen R.W."/>
        </authorList>
    </citation>
    <scope>NUCLEOTIDE SEQUENCE [LARGE SCALE GENOMIC DNA]</scope>
    <source>
        <strain evidence="7 8">SCSIO 52909</strain>
    </source>
</reference>
<accession>A0A6G8Q4K1</accession>
<keyword evidence="5" id="KW-0472">Membrane</keyword>
<dbReference type="GO" id="GO:0005886">
    <property type="term" value="C:plasma membrane"/>
    <property type="evidence" value="ECO:0007669"/>
    <property type="project" value="TreeGrafter"/>
</dbReference>
<dbReference type="EMBL" id="CP045119">
    <property type="protein sequence ID" value="QIN81368.1"/>
    <property type="molecule type" value="Genomic_DNA"/>
</dbReference>
<dbReference type="Gene3D" id="2.60.40.1220">
    <property type="match status" value="1"/>
</dbReference>
<keyword evidence="2" id="KW-0479">Metal-binding</keyword>
<keyword evidence="5" id="KW-0812">Transmembrane</keyword>
<name>A0A6G8Q4K1_9ACTN</name>
<evidence type="ECO:0000313" key="7">
    <source>
        <dbReference type="EMBL" id="QIN81368.1"/>
    </source>
</evidence>
<dbReference type="InterPro" id="IPR007348">
    <property type="entry name" value="CopC_dom"/>
</dbReference>
<evidence type="ECO:0000256" key="3">
    <source>
        <dbReference type="ARBA" id="ARBA00022729"/>
    </source>
</evidence>
<dbReference type="PANTHER" id="PTHR34820:SF4">
    <property type="entry name" value="INNER MEMBRANE PROTEIN YEBZ"/>
    <property type="match status" value="1"/>
</dbReference>
<evidence type="ECO:0000256" key="1">
    <source>
        <dbReference type="ARBA" id="ARBA00004196"/>
    </source>
</evidence>
<keyword evidence="5" id="KW-1133">Transmembrane helix</keyword>
<dbReference type="InterPro" id="IPR014755">
    <property type="entry name" value="Cu-Rt/internalin_Ig-like"/>
</dbReference>
<gene>
    <name evidence="7" type="ORF">GBA63_01065</name>
</gene>
<feature type="transmembrane region" description="Helical" evidence="5">
    <location>
        <begin position="27"/>
        <end position="47"/>
    </location>
</feature>
<keyword evidence="8" id="KW-1185">Reference proteome</keyword>
<feature type="transmembrane region" description="Helical" evidence="5">
    <location>
        <begin position="171"/>
        <end position="191"/>
    </location>
</feature>
<evidence type="ECO:0000256" key="4">
    <source>
        <dbReference type="ARBA" id="ARBA00023008"/>
    </source>
</evidence>
<dbReference type="Pfam" id="PF04234">
    <property type="entry name" value="CopC"/>
    <property type="match status" value="1"/>
</dbReference>
<dbReference type="GO" id="GO:0005507">
    <property type="term" value="F:copper ion binding"/>
    <property type="evidence" value="ECO:0007669"/>
    <property type="project" value="InterPro"/>
</dbReference>
<dbReference type="SUPFAM" id="SSF81296">
    <property type="entry name" value="E set domains"/>
    <property type="match status" value="1"/>
</dbReference>
<dbReference type="GO" id="GO:0006825">
    <property type="term" value="P:copper ion transport"/>
    <property type="evidence" value="ECO:0007669"/>
    <property type="project" value="InterPro"/>
</dbReference>
<dbReference type="GO" id="GO:0046688">
    <property type="term" value="P:response to copper ion"/>
    <property type="evidence" value="ECO:0007669"/>
    <property type="project" value="InterPro"/>
</dbReference>
<dbReference type="Proteomes" id="UP000501452">
    <property type="component" value="Chromosome"/>
</dbReference>
<dbReference type="AlphaFoldDB" id="A0A6G8Q4K1"/>
<sequence>MRRGLRGGVSALEVGRSVTAGAVGRRLGVLLGLATLLVVLCGSPVLAHAELLRATPANGKALSKQPGEVRLVFDEPVRAEFDPVKVTHENGDRVDDGEADTLTEDPDVLVAELGDLPAGDYTVEWRVTSADGDPISGEYGFSVSESAVETPEDGGGAAAPEEQDAVGGGTLGVVLGVLVIGGVAVAGFVMLRRG</sequence>
<dbReference type="GO" id="GO:0042597">
    <property type="term" value="C:periplasmic space"/>
    <property type="evidence" value="ECO:0007669"/>
    <property type="project" value="InterPro"/>
</dbReference>
<feature type="domain" description="CopC" evidence="6">
    <location>
        <begin position="48"/>
        <end position="143"/>
    </location>
</feature>
<evidence type="ECO:0000256" key="2">
    <source>
        <dbReference type="ARBA" id="ARBA00022723"/>
    </source>
</evidence>
<evidence type="ECO:0000256" key="5">
    <source>
        <dbReference type="SAM" id="Phobius"/>
    </source>
</evidence>
<dbReference type="InterPro" id="IPR032694">
    <property type="entry name" value="CopC/D"/>
</dbReference>
<dbReference type="PANTHER" id="PTHR34820">
    <property type="entry name" value="INNER MEMBRANE PROTEIN YEBZ"/>
    <property type="match status" value="1"/>
</dbReference>
<organism evidence="7 8">
    <name type="scientific">Rubrobacter tropicus</name>
    <dbReference type="NCBI Taxonomy" id="2653851"/>
    <lineage>
        <taxon>Bacteria</taxon>
        <taxon>Bacillati</taxon>
        <taxon>Actinomycetota</taxon>
        <taxon>Rubrobacteria</taxon>
        <taxon>Rubrobacterales</taxon>
        <taxon>Rubrobacteraceae</taxon>
        <taxon>Rubrobacter</taxon>
    </lineage>
</organism>
<keyword evidence="3" id="KW-0732">Signal</keyword>
<dbReference type="InterPro" id="IPR014756">
    <property type="entry name" value="Ig_E-set"/>
</dbReference>
<dbReference type="GO" id="GO:0030313">
    <property type="term" value="C:cell envelope"/>
    <property type="evidence" value="ECO:0007669"/>
    <property type="project" value="UniProtKB-SubCell"/>
</dbReference>
<proteinExistence type="predicted"/>
<protein>
    <recommendedName>
        <fullName evidence="6">CopC domain-containing protein</fullName>
    </recommendedName>
</protein>